<gene>
    <name evidence="3" type="ORF">OB955_08010</name>
</gene>
<organism evidence="3 4">
    <name type="scientific">Natronoglomus mannanivorans</name>
    <dbReference type="NCBI Taxonomy" id="2979990"/>
    <lineage>
        <taxon>Archaea</taxon>
        <taxon>Methanobacteriati</taxon>
        <taxon>Methanobacteriota</taxon>
        <taxon>Stenosarchaea group</taxon>
        <taxon>Halobacteria</taxon>
        <taxon>Halobacteriales</taxon>
        <taxon>Natrialbaceae</taxon>
        <taxon>Natronoglomus</taxon>
    </lineage>
</organism>
<protein>
    <submittedName>
        <fullName evidence="3">DUF4397 domain-containing protein</fullName>
    </submittedName>
</protein>
<proteinExistence type="predicted"/>
<name>A0ABT2QCM4_9EURY</name>
<evidence type="ECO:0000259" key="2">
    <source>
        <dbReference type="Pfam" id="PF14344"/>
    </source>
</evidence>
<accession>A0ABT2QCM4</accession>
<dbReference type="Proteomes" id="UP001320972">
    <property type="component" value="Unassembled WGS sequence"/>
</dbReference>
<feature type="compositionally biased region" description="Acidic residues" evidence="1">
    <location>
        <begin position="324"/>
        <end position="334"/>
    </location>
</feature>
<comment type="caution">
    <text evidence="3">The sequence shown here is derived from an EMBL/GenBank/DDBJ whole genome shotgun (WGS) entry which is preliminary data.</text>
</comment>
<evidence type="ECO:0000256" key="1">
    <source>
        <dbReference type="SAM" id="MobiDB-lite"/>
    </source>
</evidence>
<dbReference type="PROSITE" id="PS51318">
    <property type="entry name" value="TAT"/>
    <property type="match status" value="1"/>
</dbReference>
<evidence type="ECO:0000313" key="4">
    <source>
        <dbReference type="Proteomes" id="UP001320972"/>
    </source>
</evidence>
<dbReference type="Pfam" id="PF14344">
    <property type="entry name" value="DUF4397"/>
    <property type="match status" value="1"/>
</dbReference>
<feature type="compositionally biased region" description="Acidic residues" evidence="1">
    <location>
        <begin position="213"/>
        <end position="299"/>
    </location>
</feature>
<reference evidence="3 4" key="1">
    <citation type="submission" date="2022-09" db="EMBL/GenBank/DDBJ databases">
        <title>Enrichment on poylsaccharides allowed isolation of novel metabolic and taxonomic groups of Haloarchaea.</title>
        <authorList>
            <person name="Sorokin D.Y."/>
            <person name="Elcheninov A.G."/>
            <person name="Khizhniak T.V."/>
            <person name="Kolganova T.V."/>
            <person name="Kublanov I.V."/>
        </authorList>
    </citation>
    <scope>NUCLEOTIDE SEQUENCE [LARGE SCALE GENOMIC DNA]</scope>
    <source>
        <strain evidence="3 4">AArc-m2/3/4</strain>
    </source>
</reference>
<dbReference type="RefSeq" id="WP_338007499.1">
    <property type="nucleotide sequence ID" value="NZ_JAOPKB010000003.1"/>
</dbReference>
<evidence type="ECO:0000313" key="3">
    <source>
        <dbReference type="EMBL" id="MCU4972682.1"/>
    </source>
</evidence>
<dbReference type="EMBL" id="JAOPKB010000003">
    <property type="protein sequence ID" value="MCU4972682.1"/>
    <property type="molecule type" value="Genomic_DNA"/>
</dbReference>
<feature type="domain" description="DUF4397" evidence="2">
    <location>
        <begin position="51"/>
        <end position="161"/>
    </location>
</feature>
<keyword evidence="4" id="KW-1185">Reference proteome</keyword>
<feature type="region of interest" description="Disordered" evidence="1">
    <location>
        <begin position="196"/>
        <end position="378"/>
    </location>
</feature>
<dbReference type="InterPro" id="IPR006311">
    <property type="entry name" value="TAT_signal"/>
</dbReference>
<dbReference type="InterPro" id="IPR025510">
    <property type="entry name" value="DUF4397"/>
</dbReference>
<feature type="compositionally biased region" description="Acidic residues" evidence="1">
    <location>
        <begin position="348"/>
        <end position="378"/>
    </location>
</feature>
<sequence>MTLSRRSTLKTIGALGAGTAMTGTALAVGEHEDDDREADDERADGDLEAAAAVRVAHFSTDAPDVDVYLDDEQVLSGVAFDEVSSYLEVEPGPHSVRITAADDSETVVFEDEVSFSRAFYTIAAIGELEAETFRPLILTDAGSALVRLGHAAADAPAVSVTGNDGHMSLYENVSFGDVTNYVALPAGQYTLEVTEAGDEASDSEAGGTAPEHDEVEDAEENDDEHDTDDTEGDDYESEEYDDDDDDHDDEDADVDDDYEDDDNGDADDYDNGEDDDEDVDDEQALDEDSDDAEHTDDTDPITTFEVDLEQGGAYTAYAVGAQEGTDDGDGDGDELSVTVTEDGPMAEGMDDGMDDREDESHEETDDADEDDDSESDSE</sequence>